<feature type="domain" description="AMP-dependent synthetase/ligase" evidence="1">
    <location>
        <begin position="44"/>
        <end position="426"/>
    </location>
</feature>
<accession>A0A7J7JDY6</accession>
<dbReference type="PANTHER" id="PTHR42814:SF3">
    <property type="entry name" value="BETA-N-ACETYLHEXOSAMINIDASE"/>
    <property type="match status" value="1"/>
</dbReference>
<dbReference type="Gene3D" id="2.30.38.10">
    <property type="entry name" value="Luciferase, Domain 3"/>
    <property type="match status" value="1"/>
</dbReference>
<protein>
    <submittedName>
        <fullName evidence="2">YngI</fullName>
    </submittedName>
</protein>
<dbReference type="PROSITE" id="PS00455">
    <property type="entry name" value="AMP_BINDING"/>
    <property type="match status" value="1"/>
</dbReference>
<organism evidence="2 3">
    <name type="scientific">Bugula neritina</name>
    <name type="common">Brown bryozoan</name>
    <name type="synonym">Sertularia neritina</name>
    <dbReference type="NCBI Taxonomy" id="10212"/>
    <lineage>
        <taxon>Eukaryota</taxon>
        <taxon>Metazoa</taxon>
        <taxon>Spiralia</taxon>
        <taxon>Lophotrochozoa</taxon>
        <taxon>Bryozoa</taxon>
        <taxon>Gymnolaemata</taxon>
        <taxon>Cheilostomatida</taxon>
        <taxon>Flustrina</taxon>
        <taxon>Buguloidea</taxon>
        <taxon>Bugulidae</taxon>
        <taxon>Bugula</taxon>
    </lineage>
</organism>
<dbReference type="InterPro" id="IPR000873">
    <property type="entry name" value="AMP-dep_synth/lig_dom"/>
</dbReference>
<dbReference type="InterPro" id="IPR020845">
    <property type="entry name" value="AMP-binding_CS"/>
</dbReference>
<dbReference type="OrthoDB" id="6071006at2759"/>
<evidence type="ECO:0000313" key="2">
    <source>
        <dbReference type="EMBL" id="KAF6024073.1"/>
    </source>
</evidence>
<dbReference type="EMBL" id="VXIV02002622">
    <property type="protein sequence ID" value="KAF6024073.1"/>
    <property type="molecule type" value="Genomic_DNA"/>
</dbReference>
<comment type="caution">
    <text evidence="2">The sequence shown here is derived from an EMBL/GenBank/DDBJ whole genome shotgun (WGS) entry which is preliminary data.</text>
</comment>
<reference evidence="2" key="1">
    <citation type="submission" date="2020-06" db="EMBL/GenBank/DDBJ databases">
        <title>Draft genome of Bugula neritina, a colonial animal packing powerful symbionts and potential medicines.</title>
        <authorList>
            <person name="Rayko M."/>
        </authorList>
    </citation>
    <scope>NUCLEOTIDE SEQUENCE [LARGE SCALE GENOMIC DNA]</scope>
    <source>
        <strain evidence="2">Kwan_BN1</strain>
    </source>
</reference>
<name>A0A7J7JDY6_BUGNE</name>
<dbReference type="Pfam" id="PF00501">
    <property type="entry name" value="AMP-binding"/>
    <property type="match status" value="1"/>
</dbReference>
<dbReference type="PANTHER" id="PTHR42814">
    <property type="entry name" value="AMP-BINDING DOMAIN-CONTAINING PROTEIN"/>
    <property type="match status" value="1"/>
</dbReference>
<sequence>MKMASSKKMCESYYFDNSVPIPTESLLELIRKSCTGNEECHVTFTKPYETLTHHQLYEKAMDLAKGLLEIGLKRGDTFCTFGSQGSDSVLLLIACLSIGLKYTANYLYSPISKVMTMMIKKIKPTAVLIGNCTSGKYQEHVCTEFTRVISEMAAGEGHGISHIFYDKHAAADPKCSILSDWKSFADLINVGKEKLSDEQLIAAQSLVKPEDPFLYLCSSGSTGDPKIVTLNNGCMGIAFGYGGWNHKVMGSTVGCSDIIEGDVKLILMTFFCLVGKSSLVIYPGTNSCNDDEALREILSISEKYRVKLIVHRTNYIIQIVNNPSYRTQYDLSSVMSLNLGGCLSSLEYKKKLMEFAPMSGDGYGGTEFMFSTTPVPLSLLPPEKLNSVGKARPNVELKIIDEEGVTVPVNTKGELCVRGWCLFLEYKDQPELTAKVMDKYGWYHTG</sequence>
<proteinExistence type="predicted"/>
<dbReference type="Gene3D" id="3.40.50.980">
    <property type="match status" value="2"/>
</dbReference>
<evidence type="ECO:0000259" key="1">
    <source>
        <dbReference type="Pfam" id="PF00501"/>
    </source>
</evidence>
<keyword evidence="3" id="KW-1185">Reference proteome</keyword>
<dbReference type="Proteomes" id="UP000593567">
    <property type="component" value="Unassembled WGS sequence"/>
</dbReference>
<dbReference type="SUPFAM" id="SSF56801">
    <property type="entry name" value="Acetyl-CoA synthetase-like"/>
    <property type="match status" value="1"/>
</dbReference>
<dbReference type="AlphaFoldDB" id="A0A7J7JDY6"/>
<evidence type="ECO:0000313" key="3">
    <source>
        <dbReference type="Proteomes" id="UP000593567"/>
    </source>
</evidence>
<gene>
    <name evidence="2" type="ORF">EB796_017619</name>
</gene>